<gene>
    <name evidence="3" type="ORF">J2S90_004895</name>
    <name evidence="4" type="ORF">J2S93_004895</name>
</gene>
<dbReference type="PANTHER" id="PTHR30290">
    <property type="entry name" value="PERIPLASMIC BINDING COMPONENT OF ABC TRANSPORTER"/>
    <property type="match status" value="1"/>
</dbReference>
<evidence type="ECO:0000313" key="4">
    <source>
        <dbReference type="EMBL" id="MDQ0183433.1"/>
    </source>
</evidence>
<name>A0AAW8DNI8_9MICC</name>
<feature type="chain" id="PRO_5043510598" evidence="1">
    <location>
        <begin position="28"/>
        <end position="540"/>
    </location>
</feature>
<evidence type="ECO:0000259" key="2">
    <source>
        <dbReference type="Pfam" id="PF00496"/>
    </source>
</evidence>
<dbReference type="GO" id="GO:0015833">
    <property type="term" value="P:peptide transport"/>
    <property type="evidence" value="ECO:0007669"/>
    <property type="project" value="TreeGrafter"/>
</dbReference>
<dbReference type="InterPro" id="IPR030678">
    <property type="entry name" value="Peptide/Ni-bd"/>
</dbReference>
<dbReference type="GO" id="GO:0043190">
    <property type="term" value="C:ATP-binding cassette (ABC) transporter complex"/>
    <property type="evidence" value="ECO:0007669"/>
    <property type="project" value="InterPro"/>
</dbReference>
<dbReference type="Gene3D" id="3.10.105.10">
    <property type="entry name" value="Dipeptide-binding Protein, Domain 3"/>
    <property type="match status" value="1"/>
</dbReference>
<feature type="signal peptide" evidence="1">
    <location>
        <begin position="1"/>
        <end position="27"/>
    </location>
</feature>
<sequence length="540" mass="57530">MNRFIFSRRGRIAGTATALTLSLMALTACNTGGGGTSPDAPAAEGGTLRVLLAAQATCIDPAVAFSGNERAIVRPIADSLVSMDPKTGEIKPWLAEKWEANPNSTEFTFHLKNGTTFSDGTPVDAEAVKSTFDYITKNLLTSSFRGAGYLRKYVKTEVVDAQTARVVFGAPAPYFLAGATTSTLGILSVSSAKKSPDERCAGDYIGSGPFTLDEYTQGQSAKIVKRQGYQWGPATADQQGPAHLDAINFKIINVSNARSGSLQSGQADVMIDVAKEDIPLLEKSGTVSFGTQPGMPMSLLANSSRPGLKDSAIMEALRTGFDRSSAVRAVLGERYTAATSVLTANLPQYKDESKLLEFNPKGAESALNVAGWTAGPDGVRVKDGVRAEFDVNFTSTYLAASSQMLQLFQQQMKDLGIVINLHDLPQAGLLQTISTHDYDFYVTSLTDVDPDIIRSTATRILDAETLKSSGVQALFDATAQETDPSARAVLFGDVQDALIEKGFVVPICEAGQLVASGQKVQHLGLDFQGYLDLYNTSLAK</sequence>
<evidence type="ECO:0000313" key="6">
    <source>
        <dbReference type="Proteomes" id="UP001242995"/>
    </source>
</evidence>
<dbReference type="SUPFAM" id="SSF53850">
    <property type="entry name" value="Periplasmic binding protein-like II"/>
    <property type="match status" value="1"/>
</dbReference>
<protein>
    <submittedName>
        <fullName evidence="3">Peptide/nickel transport system substrate-binding protein</fullName>
    </submittedName>
</protein>
<dbReference type="PIRSF" id="PIRSF002741">
    <property type="entry name" value="MppA"/>
    <property type="match status" value="1"/>
</dbReference>
<reference evidence="3 5" key="1">
    <citation type="submission" date="2023-07" db="EMBL/GenBank/DDBJ databases">
        <title>Sorghum-associated microbial communities from plants grown in Nebraska, USA.</title>
        <authorList>
            <person name="Schachtman D."/>
        </authorList>
    </citation>
    <scope>NUCLEOTIDE SEQUENCE</scope>
    <source>
        <strain evidence="3">DS1006</strain>
        <strain evidence="4 5">DS1016</strain>
    </source>
</reference>
<evidence type="ECO:0000313" key="5">
    <source>
        <dbReference type="Proteomes" id="UP001230951"/>
    </source>
</evidence>
<dbReference type="EMBL" id="JAUSRG010000033">
    <property type="protein sequence ID" value="MDP9907900.1"/>
    <property type="molecule type" value="Genomic_DNA"/>
</dbReference>
<comment type="caution">
    <text evidence="3">The sequence shown here is derived from an EMBL/GenBank/DDBJ whole genome shotgun (WGS) entry which is preliminary data.</text>
</comment>
<dbReference type="EMBL" id="JAUSTF010000028">
    <property type="protein sequence ID" value="MDQ0183433.1"/>
    <property type="molecule type" value="Genomic_DNA"/>
</dbReference>
<dbReference type="RefSeq" id="WP_306964704.1">
    <property type="nucleotide sequence ID" value="NZ_JAUSRG010000033.1"/>
</dbReference>
<dbReference type="AlphaFoldDB" id="A0AAW8DNI8"/>
<evidence type="ECO:0000256" key="1">
    <source>
        <dbReference type="SAM" id="SignalP"/>
    </source>
</evidence>
<dbReference type="Proteomes" id="UP001230951">
    <property type="component" value="Unassembled WGS sequence"/>
</dbReference>
<proteinExistence type="predicted"/>
<dbReference type="InterPro" id="IPR039424">
    <property type="entry name" value="SBP_5"/>
</dbReference>
<dbReference type="Pfam" id="PF00496">
    <property type="entry name" value="SBP_bac_5"/>
    <property type="match status" value="1"/>
</dbReference>
<organism evidence="3 6">
    <name type="scientific">Arthrobacter bambusae</name>
    <dbReference type="NCBI Taxonomy" id="1338426"/>
    <lineage>
        <taxon>Bacteria</taxon>
        <taxon>Bacillati</taxon>
        <taxon>Actinomycetota</taxon>
        <taxon>Actinomycetes</taxon>
        <taxon>Micrococcales</taxon>
        <taxon>Micrococcaceae</taxon>
        <taxon>Arthrobacter</taxon>
    </lineage>
</organism>
<dbReference type="InterPro" id="IPR000914">
    <property type="entry name" value="SBP_5_dom"/>
</dbReference>
<feature type="domain" description="Solute-binding protein family 5" evidence="2">
    <location>
        <begin position="89"/>
        <end position="451"/>
    </location>
</feature>
<keyword evidence="5" id="KW-1185">Reference proteome</keyword>
<dbReference type="PROSITE" id="PS51257">
    <property type="entry name" value="PROKAR_LIPOPROTEIN"/>
    <property type="match status" value="1"/>
</dbReference>
<keyword evidence="1" id="KW-0732">Signal</keyword>
<accession>A0AAW8DNI8</accession>
<evidence type="ECO:0000313" key="3">
    <source>
        <dbReference type="EMBL" id="MDP9907900.1"/>
    </source>
</evidence>
<dbReference type="GO" id="GO:0042597">
    <property type="term" value="C:periplasmic space"/>
    <property type="evidence" value="ECO:0007669"/>
    <property type="project" value="UniProtKB-ARBA"/>
</dbReference>
<dbReference type="GO" id="GO:1904680">
    <property type="term" value="F:peptide transmembrane transporter activity"/>
    <property type="evidence" value="ECO:0007669"/>
    <property type="project" value="TreeGrafter"/>
</dbReference>
<dbReference type="Proteomes" id="UP001242995">
    <property type="component" value="Unassembled WGS sequence"/>
</dbReference>
<dbReference type="Gene3D" id="3.40.190.10">
    <property type="entry name" value="Periplasmic binding protein-like II"/>
    <property type="match status" value="1"/>
</dbReference>